<keyword evidence="3 7" id="KW-0853">WD repeat</keyword>
<feature type="transmembrane region" description="Helical" evidence="9">
    <location>
        <begin position="575"/>
        <end position="599"/>
    </location>
</feature>
<evidence type="ECO:0000256" key="9">
    <source>
        <dbReference type="SAM" id="Phobius"/>
    </source>
</evidence>
<evidence type="ECO:0000259" key="11">
    <source>
        <dbReference type="Pfam" id="PF23381"/>
    </source>
</evidence>
<evidence type="ECO:0000256" key="8">
    <source>
        <dbReference type="SAM" id="MobiDB-lite"/>
    </source>
</evidence>
<feature type="transmembrane region" description="Helical" evidence="9">
    <location>
        <begin position="611"/>
        <end position="635"/>
    </location>
</feature>
<feature type="transmembrane region" description="Helical" evidence="9">
    <location>
        <begin position="503"/>
        <end position="527"/>
    </location>
</feature>
<dbReference type="PROSITE" id="PS50294">
    <property type="entry name" value="WD_REPEATS_REGION"/>
    <property type="match status" value="1"/>
</dbReference>
<keyword evidence="4" id="KW-0677">Repeat</keyword>
<evidence type="ECO:0000259" key="10">
    <source>
        <dbReference type="Pfam" id="PF23377"/>
    </source>
</evidence>
<keyword evidence="5" id="KW-0969">Cilium</keyword>
<dbReference type="PROSITE" id="PS50082">
    <property type="entry name" value="WD_REPEATS_2"/>
    <property type="match status" value="1"/>
</dbReference>
<sequence length="1023" mass="111901">MRAVPTWVDKVHYRDNAEQCIYSLCFNPDGTHLVVAAGLQVLVYDTSDGSLIQPLKGHKDMVYCVCYARDGKRFASGSADKSVIVWTSKLEGVLKYSHSDMLHCLVYPVSPHLASNILAIYRHSDALHCLTYNPVSPHLSIYRHSDALQCLAYNPVSPHLSIYRHSDALQCLAYNPVSPHLSIYRHSDALQCLAYNSVFPHFSIYRQSDALQCLVYNAVFPHFSIYRQSDALQCLVYNAVFPHLSIYRQSDALQCLVYNPVSPHLASNFLVIYRHSDALQCLAYNPVSPHLASCSISDFAFWSTEQKAVQKFKSGARINACAWTNDGQYLALGLGSGCVSIRNKAGEEKSRIERPGGSQSPVWALAWNPSKEESADVLCVADWSQTLSFYTMGGKLVGKERNLGFDPLCASFFNKGEYLLLGGSNRLCTLMTKDGVKLGTVGDEQSSWVWSCAARPDSSYVSMLSALLLLLIIVDPGVLCKLSALLSLLIIAHPGVLCNMSALLSLLIIAHPGVLCNMSALLSLLIIADPGVLCKLSALLSLLIIAYPGVSCNLLALLSLLIIADPGVSCNMSALLSLLIIADPGVLCKLSALLSLLIIADPGVLCKLSALLSLLIIADSGVSCKLSALLSLLIIADPGVLCKLSALLSLLIITDPGVSCKLSALLSLLIIADPGVLYKLSALLSLLIIADPGVLCKLSALLSLLIIVDPGVLCKLSTLLLLLIIANPGVLCKMSAILSLLIIADPGYILMCPFDLQAIGCQDGTIAYYQLLFSTVHGLYKERYAFRENMTDVIIQHLLTDQKVRIKCRDLIKKIAIYKHRLAVQLPERVVIYELYSAETTGMHYRVREKINQRLECNLLVVCTNHLVLCLERRLQCLTFNGIKEREWVMESAIRYIKVVGGPPGHEGLLLGLKNGQVWKIYLDNVFPVNLLKVDAAIRCLDLSPSSNKLAVVDENNHCLVYDIHNKNLLFKGINGQPCPQRVGRKGGRKEGNREEEGRSGDSAGHPENWRCFENGPGGSSSN</sequence>
<dbReference type="GO" id="GO:1905515">
    <property type="term" value="P:non-motile cilium assembly"/>
    <property type="evidence" value="ECO:0007669"/>
    <property type="project" value="TreeGrafter"/>
</dbReference>
<feature type="domain" description="IFT122 first beta-propeller" evidence="11">
    <location>
        <begin position="372"/>
        <end position="462"/>
    </location>
</feature>
<evidence type="ECO:0000313" key="12">
    <source>
        <dbReference type="EMBL" id="CAD7449396.1"/>
    </source>
</evidence>
<dbReference type="PANTHER" id="PTHR12764">
    <property type="entry name" value="WD REPEAT DOMAIN-RELATED"/>
    <property type="match status" value="1"/>
</dbReference>
<dbReference type="SMART" id="SM00320">
    <property type="entry name" value="WD40"/>
    <property type="match status" value="6"/>
</dbReference>
<dbReference type="GO" id="GO:0097730">
    <property type="term" value="C:non-motile cilium"/>
    <property type="evidence" value="ECO:0007669"/>
    <property type="project" value="TreeGrafter"/>
</dbReference>
<dbReference type="InterPro" id="IPR056153">
    <property type="entry name" value="Beta-prop_IFT122_1st"/>
</dbReference>
<feature type="transmembrane region" description="Helical" evidence="9">
    <location>
        <begin position="683"/>
        <end position="707"/>
    </location>
</feature>
<keyword evidence="9" id="KW-1133">Transmembrane helix</keyword>
<dbReference type="Pfam" id="PF23377">
    <property type="entry name" value="Beta-prop_IFT122_2nd"/>
    <property type="match status" value="1"/>
</dbReference>
<feature type="repeat" description="WD" evidence="7">
    <location>
        <begin position="55"/>
        <end position="86"/>
    </location>
</feature>
<feature type="transmembrane region" description="Helical" evidence="9">
    <location>
        <begin position="539"/>
        <end position="563"/>
    </location>
</feature>
<feature type="transmembrane region" description="Helical" evidence="9">
    <location>
        <begin position="647"/>
        <end position="671"/>
    </location>
</feature>
<dbReference type="PANTHER" id="PTHR12764:SF4">
    <property type="entry name" value="INTRAFLAGELLAR TRANSPORT PROTEIN 122 HOMOLOG"/>
    <property type="match status" value="1"/>
</dbReference>
<keyword evidence="9" id="KW-0472">Membrane</keyword>
<accession>A0A7R9FB50</accession>
<dbReference type="GO" id="GO:0030991">
    <property type="term" value="C:intraciliary transport particle A"/>
    <property type="evidence" value="ECO:0007669"/>
    <property type="project" value="TreeGrafter"/>
</dbReference>
<reference evidence="12" key="1">
    <citation type="submission" date="2020-11" db="EMBL/GenBank/DDBJ databases">
        <authorList>
            <person name="Tran Van P."/>
        </authorList>
    </citation>
    <scope>NUCLEOTIDE SEQUENCE</scope>
</reference>
<dbReference type="InterPro" id="IPR015943">
    <property type="entry name" value="WD40/YVTN_repeat-like_dom_sf"/>
</dbReference>
<dbReference type="GO" id="GO:0035721">
    <property type="term" value="P:intraciliary retrograde transport"/>
    <property type="evidence" value="ECO:0007669"/>
    <property type="project" value="TreeGrafter"/>
</dbReference>
<evidence type="ECO:0000256" key="4">
    <source>
        <dbReference type="ARBA" id="ARBA00022737"/>
    </source>
</evidence>
<evidence type="ECO:0000256" key="6">
    <source>
        <dbReference type="ARBA" id="ARBA00023273"/>
    </source>
</evidence>
<dbReference type="SUPFAM" id="SSF50978">
    <property type="entry name" value="WD40 repeat-like"/>
    <property type="match status" value="2"/>
</dbReference>
<evidence type="ECO:0000256" key="1">
    <source>
        <dbReference type="ARBA" id="ARBA00004138"/>
    </source>
</evidence>
<dbReference type="InterPro" id="IPR056152">
    <property type="entry name" value="Beta-prop_IFT122_2nd"/>
</dbReference>
<feature type="domain" description="IFT122 first beta-propeller" evidence="11">
    <location>
        <begin position="271"/>
        <end position="371"/>
    </location>
</feature>
<feature type="region of interest" description="Disordered" evidence="8">
    <location>
        <begin position="981"/>
        <end position="1023"/>
    </location>
</feature>
<evidence type="ECO:0000256" key="7">
    <source>
        <dbReference type="PROSITE-ProRule" id="PRU00221"/>
    </source>
</evidence>
<dbReference type="InterPro" id="IPR039857">
    <property type="entry name" value="Ift122/121"/>
</dbReference>
<keyword evidence="9" id="KW-0812">Transmembrane</keyword>
<feature type="domain" description="IFT122 first beta-propeller" evidence="11">
    <location>
        <begin position="12"/>
        <end position="115"/>
    </location>
</feature>
<feature type="transmembrane region" description="Helical" evidence="9">
    <location>
        <begin position="460"/>
        <end position="491"/>
    </location>
</feature>
<proteinExistence type="predicted"/>
<dbReference type="Pfam" id="PF23381">
    <property type="entry name" value="Beta-prop_IFT122_1st"/>
    <property type="match status" value="3"/>
</dbReference>
<comment type="subcellular location">
    <subcellularLocation>
        <location evidence="1">Cell projection</location>
        <location evidence="1">Cilium</location>
    </subcellularLocation>
</comment>
<dbReference type="GO" id="GO:0061512">
    <property type="term" value="P:protein localization to cilium"/>
    <property type="evidence" value="ECO:0007669"/>
    <property type="project" value="TreeGrafter"/>
</dbReference>
<organism evidence="12">
    <name type="scientific">Timema bartmani</name>
    <dbReference type="NCBI Taxonomy" id="61472"/>
    <lineage>
        <taxon>Eukaryota</taxon>
        <taxon>Metazoa</taxon>
        <taxon>Ecdysozoa</taxon>
        <taxon>Arthropoda</taxon>
        <taxon>Hexapoda</taxon>
        <taxon>Insecta</taxon>
        <taxon>Pterygota</taxon>
        <taxon>Neoptera</taxon>
        <taxon>Polyneoptera</taxon>
        <taxon>Phasmatodea</taxon>
        <taxon>Timematodea</taxon>
        <taxon>Timematoidea</taxon>
        <taxon>Timematidae</taxon>
        <taxon>Timema</taxon>
    </lineage>
</organism>
<dbReference type="EMBL" id="OD571613">
    <property type="protein sequence ID" value="CAD7449396.1"/>
    <property type="molecule type" value="Genomic_DNA"/>
</dbReference>
<dbReference type="Gene3D" id="2.130.10.10">
    <property type="entry name" value="YVTN repeat-like/Quinoprotein amine dehydrogenase"/>
    <property type="match status" value="2"/>
</dbReference>
<dbReference type="AlphaFoldDB" id="A0A7R9FB50"/>
<evidence type="ECO:0000256" key="3">
    <source>
        <dbReference type="ARBA" id="ARBA00022574"/>
    </source>
</evidence>
<dbReference type="InterPro" id="IPR036322">
    <property type="entry name" value="WD40_repeat_dom_sf"/>
</dbReference>
<dbReference type="InterPro" id="IPR001680">
    <property type="entry name" value="WD40_rpt"/>
</dbReference>
<name>A0A7R9FB50_9NEOP</name>
<keyword evidence="6" id="KW-0966">Cell projection</keyword>
<feature type="compositionally biased region" description="Basic and acidic residues" evidence="8">
    <location>
        <begin position="989"/>
        <end position="1000"/>
    </location>
</feature>
<feature type="domain" description="IFT122 second beta-propeller" evidence="10">
    <location>
        <begin position="777"/>
        <end position="974"/>
    </location>
</feature>
<gene>
    <name evidence="12" type="ORF">TBIB3V08_LOCUS11671</name>
</gene>
<evidence type="ECO:0000256" key="5">
    <source>
        <dbReference type="ARBA" id="ARBA00023069"/>
    </source>
</evidence>
<protein>
    <recommendedName>
        <fullName evidence="2">Intraflagellar transport protein 122 homolog</fullName>
    </recommendedName>
</protein>
<evidence type="ECO:0000256" key="2">
    <source>
        <dbReference type="ARBA" id="ARBA00019442"/>
    </source>
</evidence>
<feature type="transmembrane region" description="Helical" evidence="9">
    <location>
        <begin position="719"/>
        <end position="744"/>
    </location>
</feature>